<evidence type="ECO:0000313" key="2">
    <source>
        <dbReference type="Proteomes" id="UP000005237"/>
    </source>
</evidence>
<protein>
    <submittedName>
        <fullName evidence="1">Uncharacterized protein</fullName>
    </submittedName>
</protein>
<accession>A0A8R1DK47</accession>
<dbReference type="PANTHER" id="PTHR31424">
    <property type="entry name" value="PROTEIN CBG23806"/>
    <property type="match status" value="1"/>
</dbReference>
<proteinExistence type="predicted"/>
<dbReference type="Pfam" id="PF06918">
    <property type="entry name" value="DUF1280"/>
    <property type="match status" value="1"/>
</dbReference>
<reference evidence="1" key="2">
    <citation type="submission" date="2022-06" db="UniProtKB">
        <authorList>
            <consortium name="EnsemblMetazoa"/>
        </authorList>
    </citation>
    <scope>IDENTIFICATION</scope>
    <source>
        <strain evidence="1">DF5081</strain>
    </source>
</reference>
<dbReference type="PANTHER" id="PTHR31424:SF4">
    <property type="entry name" value="AUTOPHAGY-RELATED PROTEIN 14-RELATED"/>
    <property type="match status" value="1"/>
</dbReference>
<keyword evidence="2" id="KW-1185">Reference proteome</keyword>
<reference evidence="2" key="1">
    <citation type="submission" date="2010-08" db="EMBL/GenBank/DDBJ databases">
        <authorList>
            <consortium name="Caenorhabditis japonica Sequencing Consortium"/>
            <person name="Wilson R.K."/>
        </authorList>
    </citation>
    <scope>NUCLEOTIDE SEQUENCE [LARGE SCALE GENOMIC DNA]</scope>
    <source>
        <strain evidence="2">DF5081</strain>
    </source>
</reference>
<dbReference type="InterPro" id="IPR009689">
    <property type="entry name" value="DUF1280"/>
</dbReference>
<dbReference type="Proteomes" id="UP000005237">
    <property type="component" value="Unassembled WGS sequence"/>
</dbReference>
<organism evidence="1 2">
    <name type="scientific">Caenorhabditis japonica</name>
    <dbReference type="NCBI Taxonomy" id="281687"/>
    <lineage>
        <taxon>Eukaryota</taxon>
        <taxon>Metazoa</taxon>
        <taxon>Ecdysozoa</taxon>
        <taxon>Nematoda</taxon>
        <taxon>Chromadorea</taxon>
        <taxon>Rhabditida</taxon>
        <taxon>Rhabditina</taxon>
        <taxon>Rhabditomorpha</taxon>
        <taxon>Rhabditoidea</taxon>
        <taxon>Rhabditidae</taxon>
        <taxon>Peloderinae</taxon>
        <taxon>Caenorhabditis</taxon>
    </lineage>
</organism>
<dbReference type="AlphaFoldDB" id="A0A8R1DK47"/>
<evidence type="ECO:0000313" key="1">
    <source>
        <dbReference type="EnsemblMetazoa" id="CJA03926.1"/>
    </source>
</evidence>
<sequence length="507" mass="57804">MVSILKELDRSKAFKSFLTSFEGFQLYQKANLTRKSFNTIKSLFRRAGILDPTPSREEIEKNEDIYGASTMFTVVETNEKNARGDMVYVAMLRDVSSVISERCQEYLDNDMFFFDDSTKQALWLGILGDKGDDSTKLCLAIGNIAKSNSAHHLIPLGIYNDDESAENMNKYLHAVIKQVNESEFISLTIDGEPIQLPVNQYLGGDMKFVYSMLGHEGQSAKKSCWRCYTENRLIIGKYQRGVTAEERSLDSYQVDSMNHLNNIKMQSSFVFTRIQLNRVVPPCLHVLMGITERYAFTPLREMADEIDSKGVKKGRTMARRKEREMIVEIAALEKSFKIIGANIRSMEHVAAILTEEWQLTHDVDQTFSCLKCSGCSGSVSCMKKAMGTIGSLKRREIEEKKEIEQRRREKEEYVTSGPTRSSLEKVWKKYGADVCAFKQTFCGNHVYKLLHTRAINEYMLVFPPTPNRDRIRDLLLALGDVMKLCVSSALTEYEMDELEDGIVIFSS</sequence>
<name>A0A8R1DK47_CAEJA</name>
<dbReference type="EnsemblMetazoa" id="CJA03926.1">
    <property type="protein sequence ID" value="CJA03926.1"/>
    <property type="gene ID" value="WBGene00123130"/>
</dbReference>